<dbReference type="GO" id="GO:0032259">
    <property type="term" value="P:methylation"/>
    <property type="evidence" value="ECO:0007669"/>
    <property type="project" value="UniProtKB-KW"/>
</dbReference>
<feature type="compositionally biased region" description="Low complexity" evidence="3">
    <location>
        <begin position="104"/>
        <end position="132"/>
    </location>
</feature>
<dbReference type="SUPFAM" id="SSF53335">
    <property type="entry name" value="S-adenosyl-L-methionine-dependent methyltransferases"/>
    <property type="match status" value="1"/>
</dbReference>
<dbReference type="Proteomes" id="UP001597058">
    <property type="component" value="Unassembled WGS sequence"/>
</dbReference>
<gene>
    <name evidence="4" type="ORF">ACFQ5X_18540</name>
</gene>
<proteinExistence type="predicted"/>
<dbReference type="GO" id="GO:0008168">
    <property type="term" value="F:methyltransferase activity"/>
    <property type="evidence" value="ECO:0007669"/>
    <property type="project" value="UniProtKB-KW"/>
</dbReference>
<evidence type="ECO:0000313" key="4">
    <source>
        <dbReference type="EMBL" id="MFD1307841.1"/>
    </source>
</evidence>
<comment type="caution">
    <text evidence="4">The sequence shown here is derived from an EMBL/GenBank/DDBJ whole genome shotgun (WGS) entry which is preliminary data.</text>
</comment>
<protein>
    <submittedName>
        <fullName evidence="4">Class I SAM-dependent methyltransferase</fullName>
        <ecNumber evidence="4">2.1.1.-</ecNumber>
    </submittedName>
</protein>
<reference evidence="5" key="1">
    <citation type="journal article" date="2019" name="Int. J. Syst. Evol. Microbiol.">
        <title>The Global Catalogue of Microorganisms (GCM) 10K type strain sequencing project: providing services to taxonomists for standard genome sequencing and annotation.</title>
        <authorList>
            <consortium name="The Broad Institute Genomics Platform"/>
            <consortium name="The Broad Institute Genome Sequencing Center for Infectious Disease"/>
            <person name="Wu L."/>
            <person name="Ma J."/>
        </authorList>
    </citation>
    <scope>NUCLEOTIDE SEQUENCE [LARGE SCALE GENOMIC DNA]</scope>
    <source>
        <strain evidence="5">CGMCC 4.7020</strain>
    </source>
</reference>
<evidence type="ECO:0000256" key="2">
    <source>
        <dbReference type="ARBA" id="ARBA00022679"/>
    </source>
</evidence>
<dbReference type="EMBL" id="JBHTMM010000021">
    <property type="protein sequence ID" value="MFD1307841.1"/>
    <property type="molecule type" value="Genomic_DNA"/>
</dbReference>
<dbReference type="EC" id="2.1.1.-" evidence="4"/>
<keyword evidence="5" id="KW-1185">Reference proteome</keyword>
<dbReference type="RefSeq" id="WP_381232576.1">
    <property type="nucleotide sequence ID" value="NZ_JBHSKH010000001.1"/>
</dbReference>
<evidence type="ECO:0000256" key="1">
    <source>
        <dbReference type="ARBA" id="ARBA00022603"/>
    </source>
</evidence>
<accession>A0ABW3XFP4</accession>
<evidence type="ECO:0000256" key="3">
    <source>
        <dbReference type="SAM" id="MobiDB-lite"/>
    </source>
</evidence>
<feature type="region of interest" description="Disordered" evidence="3">
    <location>
        <begin position="74"/>
        <end position="132"/>
    </location>
</feature>
<sequence>MDAERFLGLERGGHACCSWWSGRPHARAGPWNQACPLPRGKEILRFVPFQCDRPVRTSPVEAWAGGRGVGCDSVGESGRGKSDGGTGLPGAVSGGLKNRCRPVRGSAGDTAAAGRGACARGRGPRRNCAAGPAGTRHVRRCAGVRRGGRAPDGRDRRAARARVTGRPVVLGAGLDTRAWRLPGLAQTTVWEADHAAGAPTTLVRRVGGRGGWMCGDVRSECWGCGG</sequence>
<keyword evidence="1 4" id="KW-0489">Methyltransferase</keyword>
<dbReference type="Pfam" id="PF04072">
    <property type="entry name" value="LCM"/>
    <property type="match status" value="1"/>
</dbReference>
<dbReference type="Gene3D" id="3.40.50.150">
    <property type="entry name" value="Vaccinia Virus protein VP39"/>
    <property type="match status" value="1"/>
</dbReference>
<name>A0ABW3XFP4_9ACTN</name>
<dbReference type="InterPro" id="IPR007213">
    <property type="entry name" value="Ppm1/Ppm2/Tcmp"/>
</dbReference>
<keyword evidence="2 4" id="KW-0808">Transferase</keyword>
<organism evidence="4 5">
    <name type="scientific">Streptomyces kaempferi</name>
    <dbReference type="NCBI Taxonomy" id="333725"/>
    <lineage>
        <taxon>Bacteria</taxon>
        <taxon>Bacillati</taxon>
        <taxon>Actinomycetota</taxon>
        <taxon>Actinomycetes</taxon>
        <taxon>Kitasatosporales</taxon>
        <taxon>Streptomycetaceae</taxon>
        <taxon>Streptomyces</taxon>
    </lineage>
</organism>
<evidence type="ECO:0000313" key="5">
    <source>
        <dbReference type="Proteomes" id="UP001597058"/>
    </source>
</evidence>
<dbReference type="InterPro" id="IPR029063">
    <property type="entry name" value="SAM-dependent_MTases_sf"/>
</dbReference>